<dbReference type="Gene3D" id="1.10.10.10">
    <property type="entry name" value="Winged helix-like DNA-binding domain superfamily/Winged helix DNA-binding domain"/>
    <property type="match status" value="1"/>
</dbReference>
<keyword evidence="1" id="KW-1133">Transmembrane helix</keyword>
<dbReference type="GO" id="GO:0003677">
    <property type="term" value="F:DNA binding"/>
    <property type="evidence" value="ECO:0007669"/>
    <property type="project" value="InterPro"/>
</dbReference>
<reference evidence="2" key="1">
    <citation type="submission" date="2022-11" db="EMBL/GenBank/DDBJ databases">
        <title>Temperate bacteriophages infecting mucin-degrading bacterium Ruminococcus gnavus from the human gut.</title>
        <authorList>
            <person name="Buttimer C."/>
        </authorList>
    </citation>
    <scope>NUCLEOTIDE SEQUENCE</scope>
    <source>
        <strain evidence="2">CCUG 49994</strain>
        <strain evidence="3">CCUG 52279</strain>
    </source>
</reference>
<evidence type="ECO:0008006" key="5">
    <source>
        <dbReference type="Google" id="ProtNLM"/>
    </source>
</evidence>
<dbReference type="GO" id="GO:0006355">
    <property type="term" value="P:regulation of DNA-templated transcription"/>
    <property type="evidence" value="ECO:0007669"/>
    <property type="project" value="InterPro"/>
</dbReference>
<evidence type="ECO:0000256" key="1">
    <source>
        <dbReference type="SAM" id="Phobius"/>
    </source>
</evidence>
<dbReference type="InterPro" id="IPR036388">
    <property type="entry name" value="WH-like_DNA-bd_sf"/>
</dbReference>
<evidence type="ECO:0000313" key="3">
    <source>
        <dbReference type="EMBL" id="MCZ0688370.1"/>
    </source>
</evidence>
<sequence length="171" mass="19736">MKALIRRYQVYRGKESDQIVPEKGTASLQYHDLQIEESKREVTSGGKLLELTDIEYEMLHLLVKHRGQIFSAERGIDVTKVKSLVTRIRQNMAAQLLLLILITGTCCILFFCVAWQNRLPILYYFTYQVRVFSAMDSDFSDRLTEETKHYNVPETMDDSGSGSNPALLFYL</sequence>
<dbReference type="SUPFAM" id="SSF46894">
    <property type="entry name" value="C-terminal effector domain of the bipartite response regulators"/>
    <property type="match status" value="1"/>
</dbReference>
<comment type="caution">
    <text evidence="2">The sequence shown here is derived from an EMBL/GenBank/DDBJ whole genome shotgun (WGS) entry which is preliminary data.</text>
</comment>
<dbReference type="AlphaFoldDB" id="A0A9Q4I004"/>
<organism evidence="2 4">
    <name type="scientific">Mediterraneibacter gnavus</name>
    <name type="common">Ruminococcus gnavus</name>
    <dbReference type="NCBI Taxonomy" id="33038"/>
    <lineage>
        <taxon>Bacteria</taxon>
        <taxon>Bacillati</taxon>
        <taxon>Bacillota</taxon>
        <taxon>Clostridia</taxon>
        <taxon>Lachnospirales</taxon>
        <taxon>Lachnospiraceae</taxon>
        <taxon>Mediterraneibacter</taxon>
    </lineage>
</organism>
<proteinExistence type="predicted"/>
<keyword evidence="1" id="KW-0812">Transmembrane</keyword>
<keyword evidence="1" id="KW-0472">Membrane</keyword>
<dbReference type="InterPro" id="IPR016032">
    <property type="entry name" value="Sig_transdc_resp-reg_C-effctor"/>
</dbReference>
<dbReference type="EMBL" id="JAPRBD010000001">
    <property type="protein sequence ID" value="MCZ0688370.1"/>
    <property type="molecule type" value="Genomic_DNA"/>
</dbReference>
<protein>
    <recommendedName>
        <fullName evidence="5">OmpR/PhoB-type domain-containing protein</fullName>
    </recommendedName>
</protein>
<dbReference type="EMBL" id="JAPRAY010000014">
    <property type="protein sequence ID" value="MCZ0668131.1"/>
    <property type="molecule type" value="Genomic_DNA"/>
</dbReference>
<accession>A0A9Q4I004</accession>
<evidence type="ECO:0000313" key="4">
    <source>
        <dbReference type="Proteomes" id="UP001079535"/>
    </source>
</evidence>
<evidence type="ECO:0000313" key="2">
    <source>
        <dbReference type="EMBL" id="MCZ0668131.1"/>
    </source>
</evidence>
<dbReference type="Proteomes" id="UP001079535">
    <property type="component" value="Unassembled WGS sequence"/>
</dbReference>
<dbReference type="Proteomes" id="UP001076974">
    <property type="component" value="Unassembled WGS sequence"/>
</dbReference>
<name>A0A9Q4I004_MEDGN</name>
<dbReference type="RefSeq" id="WP_054337755.1">
    <property type="nucleotide sequence ID" value="NZ_BAABXV010000001.1"/>
</dbReference>
<gene>
    <name evidence="3" type="ORF">OZZ16_00300</name>
    <name evidence="2" type="ORF">OZZ17_11340</name>
</gene>
<feature type="transmembrane region" description="Helical" evidence="1">
    <location>
        <begin position="96"/>
        <end position="116"/>
    </location>
</feature>